<accession>A0A3N0VKH9</accession>
<dbReference type="PANTHER" id="PTHR48081">
    <property type="entry name" value="AB HYDROLASE SUPERFAMILY PROTEIN C4A8.06C"/>
    <property type="match status" value="1"/>
</dbReference>
<dbReference type="AlphaFoldDB" id="A0A3N0VKH9"/>
<dbReference type="GO" id="GO:0004806">
    <property type="term" value="F:triacylglycerol lipase activity"/>
    <property type="evidence" value="ECO:0007669"/>
    <property type="project" value="TreeGrafter"/>
</dbReference>
<evidence type="ECO:0000313" key="6">
    <source>
        <dbReference type="Proteomes" id="UP000282106"/>
    </source>
</evidence>
<dbReference type="Pfam" id="PF07859">
    <property type="entry name" value="Abhydrolase_3"/>
    <property type="match status" value="1"/>
</dbReference>
<name>A0A3N0VKH9_9GAMM</name>
<feature type="domain" description="Alpha/beta hydrolase fold-3" evidence="4">
    <location>
        <begin position="81"/>
        <end position="282"/>
    </location>
</feature>
<keyword evidence="2 5" id="KW-0378">Hydrolase</keyword>
<dbReference type="InterPro" id="IPR050300">
    <property type="entry name" value="GDXG_lipolytic_enzyme"/>
</dbReference>
<reference evidence="5 6" key="1">
    <citation type="submission" date="2018-10" db="EMBL/GenBank/DDBJ databases">
        <authorList>
            <person name="Chen W.-M."/>
        </authorList>
    </citation>
    <scope>NUCLEOTIDE SEQUENCE [LARGE SCALE GENOMIC DNA]</scope>
    <source>
        <strain evidence="5 6">THS-13</strain>
    </source>
</reference>
<evidence type="ECO:0000256" key="2">
    <source>
        <dbReference type="ARBA" id="ARBA00022801"/>
    </source>
</evidence>
<organism evidence="5 6">
    <name type="scientific">Stagnimonas aquatica</name>
    <dbReference type="NCBI Taxonomy" id="2689987"/>
    <lineage>
        <taxon>Bacteria</taxon>
        <taxon>Pseudomonadati</taxon>
        <taxon>Pseudomonadota</taxon>
        <taxon>Gammaproteobacteria</taxon>
        <taxon>Nevskiales</taxon>
        <taxon>Nevskiaceae</taxon>
        <taxon>Stagnimonas</taxon>
    </lineage>
</organism>
<keyword evidence="6" id="KW-1185">Reference proteome</keyword>
<dbReference type="EMBL" id="RJVO01000001">
    <property type="protein sequence ID" value="ROH93214.1"/>
    <property type="molecule type" value="Genomic_DNA"/>
</dbReference>
<dbReference type="PANTHER" id="PTHR48081:SF30">
    <property type="entry name" value="ACETYL-HYDROLASE LIPR-RELATED"/>
    <property type="match status" value="1"/>
</dbReference>
<dbReference type="Gene3D" id="3.40.50.1820">
    <property type="entry name" value="alpha/beta hydrolase"/>
    <property type="match status" value="1"/>
</dbReference>
<dbReference type="InterPro" id="IPR029058">
    <property type="entry name" value="AB_hydrolase_fold"/>
</dbReference>
<dbReference type="RefSeq" id="WP_123210068.1">
    <property type="nucleotide sequence ID" value="NZ_RJVO01000001.1"/>
</dbReference>
<dbReference type="InterPro" id="IPR002168">
    <property type="entry name" value="Lipase_GDXG_HIS_AS"/>
</dbReference>
<evidence type="ECO:0000256" key="1">
    <source>
        <dbReference type="ARBA" id="ARBA00010515"/>
    </source>
</evidence>
<dbReference type="SUPFAM" id="SSF53474">
    <property type="entry name" value="alpha/beta-Hydrolases"/>
    <property type="match status" value="1"/>
</dbReference>
<proteinExistence type="inferred from homology"/>
<sequence>MSIGIDPNAPLSLRGHLTKLFAGLTVKPALHDPDMARKRLRVNKLAKLTWPASGATYTAGALGEVPVEWVAHPASGARGFVLYLHGGAYVTGSPRSHRVLTSRLARDARVCVAVPDYRLAPEHPFPAAIDDALAAYRGLLAQDISANKIIIAGDSAGGGLALALALRLKSEPLPQPAGIVCLSPWTDLTMSGDSVSSRAGLEVMLSRQLGADSAAQYLAGQDPKLPLASPLFADLSGLAPLLIQVGGQEILHDDSTRLAQRASALGVPVTLQIWPRLWHVWQLHGGLMPESDAAIAAIADFIHARLTGR</sequence>
<dbReference type="InParanoid" id="A0A3N0VKH9"/>
<gene>
    <name evidence="5" type="ORF">ED208_01410</name>
</gene>
<dbReference type="PROSITE" id="PS01174">
    <property type="entry name" value="LIPASE_GDXG_SER"/>
    <property type="match status" value="1"/>
</dbReference>
<dbReference type="InterPro" id="IPR033140">
    <property type="entry name" value="Lipase_GDXG_put_SER_AS"/>
</dbReference>
<comment type="caution">
    <text evidence="5">The sequence shown here is derived from an EMBL/GenBank/DDBJ whole genome shotgun (WGS) entry which is preliminary data.</text>
</comment>
<evidence type="ECO:0000256" key="3">
    <source>
        <dbReference type="PROSITE-ProRule" id="PRU10038"/>
    </source>
</evidence>
<dbReference type="Proteomes" id="UP000282106">
    <property type="component" value="Unassembled WGS sequence"/>
</dbReference>
<dbReference type="PROSITE" id="PS01173">
    <property type="entry name" value="LIPASE_GDXG_HIS"/>
    <property type="match status" value="1"/>
</dbReference>
<comment type="similarity">
    <text evidence="1">Belongs to the 'GDXG' lipolytic enzyme family.</text>
</comment>
<dbReference type="InterPro" id="IPR013094">
    <property type="entry name" value="AB_hydrolase_3"/>
</dbReference>
<evidence type="ECO:0000259" key="4">
    <source>
        <dbReference type="Pfam" id="PF07859"/>
    </source>
</evidence>
<evidence type="ECO:0000313" key="5">
    <source>
        <dbReference type="EMBL" id="ROH93214.1"/>
    </source>
</evidence>
<feature type="active site" evidence="3">
    <location>
        <position position="155"/>
    </location>
</feature>
<protein>
    <submittedName>
        <fullName evidence="5">Alpha/beta hydrolase</fullName>
    </submittedName>
</protein>